<dbReference type="Gene3D" id="3.40.50.410">
    <property type="entry name" value="von Willebrand factor, type A domain"/>
    <property type="match status" value="1"/>
</dbReference>
<protein>
    <recommendedName>
        <fullName evidence="1">VWFA domain-containing protein</fullName>
    </recommendedName>
</protein>
<dbReference type="InterPro" id="IPR002035">
    <property type="entry name" value="VWF_A"/>
</dbReference>
<organism evidence="2 3">
    <name type="scientific">Aphanomyces euteiches</name>
    <dbReference type="NCBI Taxonomy" id="100861"/>
    <lineage>
        <taxon>Eukaryota</taxon>
        <taxon>Sar</taxon>
        <taxon>Stramenopiles</taxon>
        <taxon>Oomycota</taxon>
        <taxon>Saprolegniomycetes</taxon>
        <taxon>Saprolegniales</taxon>
        <taxon>Verrucalvaceae</taxon>
        <taxon>Aphanomyces</taxon>
    </lineage>
</organism>
<dbReference type="VEuPathDB" id="FungiDB:AeMF1_001995"/>
<gene>
    <name evidence="2" type="ORF">Ae201684_007565</name>
</gene>
<evidence type="ECO:0000259" key="1">
    <source>
        <dbReference type="PROSITE" id="PS50234"/>
    </source>
</evidence>
<dbReference type="Pfam" id="PF00092">
    <property type="entry name" value="VWA"/>
    <property type="match status" value="1"/>
</dbReference>
<dbReference type="PANTHER" id="PTHR22796:SF1">
    <property type="entry name" value="VWFA DOMAIN-CONTAINING PROTEIN"/>
    <property type="match status" value="1"/>
</dbReference>
<dbReference type="SMART" id="SM00327">
    <property type="entry name" value="VWA"/>
    <property type="match status" value="1"/>
</dbReference>
<sequence length="1958" mass="219087">MATTLRGVTCTYETFKCYHLLRLLVDNGEGAMVFQPTVVENELFRFLRALAFLPKAHMQASATMENAEADLLGQNLNGQVLLSSGRAMEVMAYFGKQSAVKQQLKADGWWPRNLSDHIKNEEEGVYGLIQGNMDEDLRVVLFGWMTYESFEGTLLRERATYVLRFLTTLTSNVVCCLTPPDVIRTKRPAPDSEAMTSSKKYSVSFSIQTAKVQEEQVCCVLNHEAGWGDTFDGGVLVPGPVVALAVVKSDRNVVMNRSNQYLNSAESFGKWLIELMKTHAVDVQCQIPRSMMAGALKLKGEFPKELLDSITEDAISEQMLAEAEMKVKHDLAMMQKRCEENGEIAFYVRIDDPQQENLANDALQKDLKLLNGWHFSVRSALQPKLLDFRSTIDNTINNAYAPIERSQTSQTTGLFGLFSIWPKSTTRVSFPYLTKGELVKQALDNATNQLRTSYQNWCRLLNSAMKNENMIAWRVNYEHSAMVKRVNMKNVLASHKEEVVRNCFAAMMDNHNKALPVDRLVTEVTSFYSHNVHYRKQEVKDNAEIVSIYSTTKTSNPEFRGRVTLPKKAKVLHISLVEDVCVIVYLEERVATMETQVRAFKKSSWTKPVVTKNFPKETSLCDFDPSHRLLAMLHSVNVVDLYAFNESYKVLERVQTVSLQILRVQSPFYHMMIFGGDNHGLAVIDHEGRLQSSFIRSKQVSKLVEHLVIVGNTKLVKVQGGAMLILLTMDGMDEMDESSYTVKVQTLLTADNTMLPEATLKMPLVMEWSRCSVSCVGDTLVCFDPESTRVRIWTLHIATGKMAWQLQGSQTTKGESNVLEAHPMWSLFHLFEKFPVQSLVAKSIDNALVSGRLQLHVSGMANKAIMTDLLTFVMHKLQGLNKNLSPLNLEDDLQVHTSGSVSWCGSTVAMAPWVLELVGFVPVQICRARDNQLVLLKNGQEDSSFGTEAHEVAKSIWLGPISSVLQHWSGPVVVLTSMGKQSTGKSYYLNHLTGSSFAISGARCTDGVWLTVRLMGNCLLVVLDFEGLGSFERSAQEDTFLSVLNAAVSRLTVFRIEMRFDKDIDAMFSKFQQGVSLLKGDPRLFQGKLYLNAKDVNPNDQNTVIHEFQTKLEAILNENRADNFVTAMYGGNVEITCCPPLGNVGYYEALGEGLELLEKSRDMVPYVNGLDFYDCLTMVLSKISLLDWTCMEDNLKERLAIELRSQIRTALRYGKLAHCGLVDGQPEEYVEKWKTLFGDTDIEQSLPDDASMDFELDLNLKTEELLQESKIILMQFFKTYLQFVDEPRSPSIETQFDNLWTFLLWRREHRVRLWVASLPSVGREEMDDLDACVLKLKQHLRRCQHTCANCKLGCFECFLHDAAVPHDCGTNHKCVNPCVHCASLGDKQMCASVAGHSGPCNCGLKDHTCNEPCDMMGASNCEKSCSLQVGHEEPHSCGVKLHCCGQPCQAVECRGSCTLPFENPHDRHMCGANRCQQTCVMPDCGNTCAAPDHFHPVGANHLCGQPHRCTSECKEDGICEIKVHLEKVTETFAGKRGTFDFTRQEMNGTKRKCSEAVAADTTSHPDDHRCNSAIHYCDVRCPCCQYFCDKAYGHADLHRTSHGNMKETYFVSDSQAVDIGDRKYTAGEQGVAEMCPFFCSKMGRGHVHFMPCQHKANTCVYTTSDGRKHCNLKLEPDPTKPMDEVLHETYWKTLGWEDPVTSAVEKASFKLCPFKCDASDHSEDSPSYCILDAWHDIVDKSDPRGQQGNHSVVQGHLFACKHYAARGKTHHIFVLDASGSMSGHPWASLTDAVHGYLQEQVNKKGVDCGDLVSIVTFSSNGLIVFEAQPIASKINAQIPFQGAGTDFDTGLRCAIEVLSRNRHDMLSPVVLFFSDGYPNTTGSGEYLADHIVANFERFNLSSYLVGFGNMNYVCLEKLATRLHGSFHNAVSGIDLLETFKSISVSVHLRSGLVAKTST</sequence>
<dbReference type="EMBL" id="VJMJ01000090">
    <property type="protein sequence ID" value="KAF0735970.1"/>
    <property type="molecule type" value="Genomic_DNA"/>
</dbReference>
<evidence type="ECO:0000313" key="3">
    <source>
        <dbReference type="Proteomes" id="UP000481153"/>
    </source>
</evidence>
<dbReference type="SUPFAM" id="SSF52540">
    <property type="entry name" value="P-loop containing nucleoside triphosphate hydrolases"/>
    <property type="match status" value="1"/>
</dbReference>
<feature type="domain" description="VWFA" evidence="1">
    <location>
        <begin position="1770"/>
        <end position="1956"/>
    </location>
</feature>
<name>A0A6G0X7U0_9STRA</name>
<dbReference type="Gene3D" id="3.40.50.300">
    <property type="entry name" value="P-loop containing nucleotide triphosphate hydrolases"/>
    <property type="match status" value="1"/>
</dbReference>
<comment type="caution">
    <text evidence="2">The sequence shown here is derived from an EMBL/GenBank/DDBJ whole genome shotgun (WGS) entry which is preliminary data.</text>
</comment>
<dbReference type="SUPFAM" id="SSF53300">
    <property type="entry name" value="vWA-like"/>
    <property type="match status" value="1"/>
</dbReference>
<dbReference type="Proteomes" id="UP000481153">
    <property type="component" value="Unassembled WGS sequence"/>
</dbReference>
<proteinExistence type="predicted"/>
<dbReference type="PROSITE" id="PS50234">
    <property type="entry name" value="VWFA"/>
    <property type="match status" value="1"/>
</dbReference>
<accession>A0A6G0X7U0</accession>
<dbReference type="CDD" id="cd00198">
    <property type="entry name" value="vWFA"/>
    <property type="match status" value="1"/>
</dbReference>
<dbReference type="InterPro" id="IPR036465">
    <property type="entry name" value="vWFA_dom_sf"/>
</dbReference>
<dbReference type="InterPro" id="IPR027417">
    <property type="entry name" value="P-loop_NTPase"/>
</dbReference>
<evidence type="ECO:0000313" key="2">
    <source>
        <dbReference type="EMBL" id="KAF0735970.1"/>
    </source>
</evidence>
<reference evidence="2 3" key="1">
    <citation type="submission" date="2019-07" db="EMBL/GenBank/DDBJ databases">
        <title>Genomics analysis of Aphanomyces spp. identifies a new class of oomycete effector associated with host adaptation.</title>
        <authorList>
            <person name="Gaulin E."/>
        </authorList>
    </citation>
    <scope>NUCLEOTIDE SEQUENCE [LARGE SCALE GENOMIC DNA]</scope>
    <source>
        <strain evidence="2 3">ATCC 201684</strain>
    </source>
</reference>
<keyword evidence="3" id="KW-1185">Reference proteome</keyword>
<dbReference type="PANTHER" id="PTHR22796">
    <property type="entry name" value="URG4-RELATED"/>
    <property type="match status" value="1"/>
</dbReference>